<feature type="domain" description="PA" evidence="3">
    <location>
        <begin position="133"/>
        <end position="215"/>
    </location>
</feature>
<dbReference type="SUPFAM" id="SSF52025">
    <property type="entry name" value="PA domain"/>
    <property type="match status" value="1"/>
</dbReference>
<evidence type="ECO:0000313" key="6">
    <source>
        <dbReference type="Proteomes" id="UP000199068"/>
    </source>
</evidence>
<dbReference type="EMBL" id="FNGW01000004">
    <property type="protein sequence ID" value="SDL98037.1"/>
    <property type="molecule type" value="Genomic_DNA"/>
</dbReference>
<feature type="signal peptide" evidence="2">
    <location>
        <begin position="1"/>
        <end position="28"/>
    </location>
</feature>
<keyword evidence="2" id="KW-0732">Signal</keyword>
<evidence type="ECO:0000313" key="5">
    <source>
        <dbReference type="EMBL" id="SDL98037.1"/>
    </source>
</evidence>
<dbReference type="RefSeq" id="WP_092725772.1">
    <property type="nucleotide sequence ID" value="NZ_FNGW01000004.1"/>
</dbReference>
<sequence length="469" mass="50832">MSKKKKICVVAASAVIVAPMLFTTPASASSVSNGILSKIERQLSVNKILKDIERLSMEDGQNKDNARVTGFEGEHEAAKYIQSQFKKLGLNSELKTVDGIDGFIDEGSSLTINNQSVTVKTLTYSQPTNQKLEGELVYAKTGTENECKEANLQGKIALIQRGSISFADKAKNAYNNGAVGVIIYNNASGMLNGTLGELNDSVVPTVGMSLEDGKVLVDKVNAGESVNVSMEVNTIVKPNSFSYNVVGELPAHKNVKNPQTLVVGAHFDSVSCPGANDNASGTATILELARLISQPEVKNKLQYNIKFVAFGAEEIGLVGSKEYVEQLVQSGEAENIAGMINLDMVGVGNQVVTYNIDDNASHKITDIAHENINELGYKFGGHFNSGSSDHAPFEAAGIPSVFIQFDKDPYYHTDEDTLDKIDPQNIKETATLVLNMLMDMQEKSPNKPNKPNKKQFKNIEFENEEMPSL</sequence>
<dbReference type="CDD" id="cd02133">
    <property type="entry name" value="PA_C5a_like"/>
    <property type="match status" value="1"/>
</dbReference>
<dbReference type="InterPro" id="IPR003137">
    <property type="entry name" value="PA_domain"/>
</dbReference>
<dbReference type="PANTHER" id="PTHR12147:SF26">
    <property type="entry name" value="PEPTIDASE M28 DOMAIN-CONTAINING PROTEIN"/>
    <property type="match status" value="1"/>
</dbReference>
<dbReference type="Gene3D" id="3.40.630.10">
    <property type="entry name" value="Zn peptidases"/>
    <property type="match status" value="1"/>
</dbReference>
<dbReference type="Gene3D" id="3.50.30.30">
    <property type="match status" value="1"/>
</dbReference>
<dbReference type="Pfam" id="PF04389">
    <property type="entry name" value="Peptidase_M28"/>
    <property type="match status" value="1"/>
</dbReference>
<accession>A0A1G9PIK4</accession>
<feature type="chain" id="PRO_5011489939" evidence="2">
    <location>
        <begin position="29"/>
        <end position="469"/>
    </location>
</feature>
<gene>
    <name evidence="5" type="ORF">SAMN04515677_104360</name>
</gene>
<dbReference type="SUPFAM" id="SSF53187">
    <property type="entry name" value="Zn-dependent exopeptidases"/>
    <property type="match status" value="1"/>
</dbReference>
<dbReference type="Pfam" id="PF02225">
    <property type="entry name" value="PA"/>
    <property type="match status" value="1"/>
</dbReference>
<dbReference type="AlphaFoldDB" id="A0A1G9PIK4"/>
<protein>
    <submittedName>
        <fullName evidence="5">PA domain-containing protein</fullName>
    </submittedName>
</protein>
<evidence type="ECO:0000256" key="1">
    <source>
        <dbReference type="SAM" id="MobiDB-lite"/>
    </source>
</evidence>
<feature type="domain" description="Peptidase M28" evidence="4">
    <location>
        <begin position="244"/>
        <end position="435"/>
    </location>
</feature>
<dbReference type="InterPro" id="IPR046450">
    <property type="entry name" value="PA_dom_sf"/>
</dbReference>
<dbReference type="GO" id="GO:0008235">
    <property type="term" value="F:metalloexopeptidase activity"/>
    <property type="evidence" value="ECO:0007669"/>
    <property type="project" value="InterPro"/>
</dbReference>
<keyword evidence="6" id="KW-1185">Reference proteome</keyword>
<evidence type="ECO:0000256" key="2">
    <source>
        <dbReference type="SAM" id="SignalP"/>
    </source>
</evidence>
<evidence type="ECO:0000259" key="3">
    <source>
        <dbReference type="Pfam" id="PF02225"/>
    </source>
</evidence>
<organism evidence="5 6">
    <name type="scientific">Romboutsia lituseburensis DSM 797</name>
    <dbReference type="NCBI Taxonomy" id="1121325"/>
    <lineage>
        <taxon>Bacteria</taxon>
        <taxon>Bacillati</taxon>
        <taxon>Bacillota</taxon>
        <taxon>Clostridia</taxon>
        <taxon>Peptostreptococcales</taxon>
        <taxon>Peptostreptococcaceae</taxon>
        <taxon>Romboutsia</taxon>
    </lineage>
</organism>
<proteinExistence type="predicted"/>
<name>A0A1G9PIK4_9FIRM</name>
<dbReference type="STRING" id="1121325.SAMN04515677_104360"/>
<dbReference type="Proteomes" id="UP000199068">
    <property type="component" value="Unassembled WGS sequence"/>
</dbReference>
<dbReference type="GO" id="GO:0006508">
    <property type="term" value="P:proteolysis"/>
    <property type="evidence" value="ECO:0007669"/>
    <property type="project" value="InterPro"/>
</dbReference>
<evidence type="ECO:0000259" key="4">
    <source>
        <dbReference type="Pfam" id="PF04389"/>
    </source>
</evidence>
<dbReference type="InterPro" id="IPR045175">
    <property type="entry name" value="M28_fam"/>
</dbReference>
<feature type="region of interest" description="Disordered" evidence="1">
    <location>
        <begin position="442"/>
        <end position="469"/>
    </location>
</feature>
<dbReference type="InterPro" id="IPR007484">
    <property type="entry name" value="Peptidase_M28"/>
</dbReference>
<dbReference type="PANTHER" id="PTHR12147">
    <property type="entry name" value="METALLOPEPTIDASE M28 FAMILY MEMBER"/>
    <property type="match status" value="1"/>
</dbReference>
<reference evidence="5 6" key="1">
    <citation type="submission" date="2016-10" db="EMBL/GenBank/DDBJ databases">
        <authorList>
            <person name="de Groot N.N."/>
        </authorList>
    </citation>
    <scope>NUCLEOTIDE SEQUENCE [LARGE SCALE GENOMIC DNA]</scope>
    <source>
        <strain evidence="5 6">DSM 797</strain>
    </source>
</reference>